<evidence type="ECO:0000256" key="3">
    <source>
        <dbReference type="PIRSR" id="PIRSR607837-1"/>
    </source>
</evidence>
<evidence type="ECO:0000313" key="5">
    <source>
        <dbReference type="Proteomes" id="UP000295678"/>
    </source>
</evidence>
<dbReference type="PANTHER" id="PTHR37302:SF1">
    <property type="entry name" value="PROTEIN DINB"/>
    <property type="match status" value="1"/>
</dbReference>
<accession>A0A4R3MCE3</accession>
<dbReference type="AlphaFoldDB" id="A0A4R3MCE3"/>
<dbReference type="GO" id="GO:0046872">
    <property type="term" value="F:metal ion binding"/>
    <property type="evidence" value="ECO:0007669"/>
    <property type="project" value="UniProtKB-KW"/>
</dbReference>
<dbReference type="InterPro" id="IPR034660">
    <property type="entry name" value="DinB/YfiT-like"/>
</dbReference>
<dbReference type="OrthoDB" id="9807509at2"/>
<feature type="binding site" evidence="3">
    <location>
        <position position="133"/>
    </location>
    <ligand>
        <name>a divalent metal cation</name>
        <dbReference type="ChEBI" id="CHEBI:60240"/>
    </ligand>
</feature>
<organism evidence="4 5">
    <name type="scientific">Tepidamorphus gemmatus</name>
    <dbReference type="NCBI Taxonomy" id="747076"/>
    <lineage>
        <taxon>Bacteria</taxon>
        <taxon>Pseudomonadati</taxon>
        <taxon>Pseudomonadota</taxon>
        <taxon>Alphaproteobacteria</taxon>
        <taxon>Hyphomicrobiales</taxon>
        <taxon>Tepidamorphaceae</taxon>
        <taxon>Tepidamorphus</taxon>
    </lineage>
</organism>
<dbReference type="Gene3D" id="1.20.120.450">
    <property type="entry name" value="dinb family like domain"/>
    <property type="match status" value="1"/>
</dbReference>
<keyword evidence="5" id="KW-1185">Reference proteome</keyword>
<dbReference type="PANTHER" id="PTHR37302">
    <property type="entry name" value="SLR1116 PROTEIN"/>
    <property type="match status" value="1"/>
</dbReference>
<name>A0A4R3MCE3_9HYPH</name>
<dbReference type="RefSeq" id="WP_132806129.1">
    <property type="nucleotide sequence ID" value="NZ_SMAK01000004.1"/>
</dbReference>
<dbReference type="InterPro" id="IPR007837">
    <property type="entry name" value="DinB"/>
</dbReference>
<protein>
    <submittedName>
        <fullName evidence="4">Putative damage-inducible protein DinB</fullName>
    </submittedName>
</protein>
<comment type="caution">
    <text evidence="4">The sequence shown here is derived from an EMBL/GenBank/DDBJ whole genome shotgun (WGS) entry which is preliminary data.</text>
</comment>
<dbReference type="Proteomes" id="UP000295678">
    <property type="component" value="Unassembled WGS sequence"/>
</dbReference>
<feature type="binding site" evidence="3">
    <location>
        <position position="48"/>
    </location>
    <ligand>
        <name>a divalent metal cation</name>
        <dbReference type="ChEBI" id="CHEBI:60240"/>
    </ligand>
</feature>
<reference evidence="4 5" key="1">
    <citation type="submission" date="2019-03" db="EMBL/GenBank/DDBJ databases">
        <title>Genomic Encyclopedia of Type Strains, Phase IV (KMG-IV): sequencing the most valuable type-strain genomes for metagenomic binning, comparative biology and taxonomic classification.</title>
        <authorList>
            <person name="Goeker M."/>
        </authorList>
    </citation>
    <scope>NUCLEOTIDE SEQUENCE [LARGE SCALE GENOMIC DNA]</scope>
    <source>
        <strain evidence="4 5">DSM 19345</strain>
    </source>
</reference>
<keyword evidence="2 3" id="KW-0479">Metal-binding</keyword>
<comment type="similarity">
    <text evidence="1">Belongs to the DinB family.</text>
</comment>
<dbReference type="EMBL" id="SMAK01000004">
    <property type="protein sequence ID" value="TCT11364.1"/>
    <property type="molecule type" value="Genomic_DNA"/>
</dbReference>
<evidence type="ECO:0000313" key="4">
    <source>
        <dbReference type="EMBL" id="TCT11364.1"/>
    </source>
</evidence>
<evidence type="ECO:0000256" key="1">
    <source>
        <dbReference type="ARBA" id="ARBA00008635"/>
    </source>
</evidence>
<sequence>MHAHFRMMSGYNAWANQRLYAAAAEMPEEDYRREYGAFFGSVHRTLNHLLGADRIWMKRFTGTGEAPDRLDAVLHDTLPALAEARRAEDARIIAYVESLDDAALAGRFRYRTISRPTEIEQPLAPALTHFFNHQTHHRGQVHCLMTQLVGKAPELDLIFFQRETGVGLR</sequence>
<feature type="binding site" evidence="3">
    <location>
        <position position="137"/>
    </location>
    <ligand>
        <name>a divalent metal cation</name>
        <dbReference type="ChEBI" id="CHEBI:60240"/>
    </ligand>
</feature>
<proteinExistence type="inferred from homology"/>
<gene>
    <name evidence="4" type="ORF">EDC22_104121</name>
</gene>
<dbReference type="Pfam" id="PF05163">
    <property type="entry name" value="DinB"/>
    <property type="match status" value="1"/>
</dbReference>
<dbReference type="SUPFAM" id="SSF109854">
    <property type="entry name" value="DinB/YfiT-like putative metalloenzymes"/>
    <property type="match status" value="1"/>
</dbReference>
<evidence type="ECO:0000256" key="2">
    <source>
        <dbReference type="ARBA" id="ARBA00022723"/>
    </source>
</evidence>